<keyword evidence="1" id="KW-1185">Reference proteome</keyword>
<dbReference type="WBParaSite" id="Hba_14306">
    <property type="protein sequence ID" value="Hba_14306"/>
    <property type="gene ID" value="Hba_14306"/>
</dbReference>
<dbReference type="InterPro" id="IPR036514">
    <property type="entry name" value="SGNH_hydro_sf"/>
</dbReference>
<dbReference type="AlphaFoldDB" id="A0A1I7X9P2"/>
<protein>
    <submittedName>
        <fullName evidence="2">Lipase_GDSL domain-containing protein</fullName>
    </submittedName>
</protein>
<name>A0A1I7X9P2_HETBA</name>
<evidence type="ECO:0000313" key="1">
    <source>
        <dbReference type="Proteomes" id="UP000095283"/>
    </source>
</evidence>
<organism evidence="1 2">
    <name type="scientific">Heterorhabditis bacteriophora</name>
    <name type="common">Entomopathogenic nematode worm</name>
    <dbReference type="NCBI Taxonomy" id="37862"/>
    <lineage>
        <taxon>Eukaryota</taxon>
        <taxon>Metazoa</taxon>
        <taxon>Ecdysozoa</taxon>
        <taxon>Nematoda</taxon>
        <taxon>Chromadorea</taxon>
        <taxon>Rhabditida</taxon>
        <taxon>Rhabditina</taxon>
        <taxon>Rhabditomorpha</taxon>
        <taxon>Strongyloidea</taxon>
        <taxon>Heterorhabditidae</taxon>
        <taxon>Heterorhabditis</taxon>
    </lineage>
</organism>
<dbReference type="Proteomes" id="UP000095283">
    <property type="component" value="Unplaced"/>
</dbReference>
<dbReference type="InterPro" id="IPR001087">
    <property type="entry name" value="GDSL"/>
</dbReference>
<accession>A0A1I7X9P2</accession>
<dbReference type="GO" id="GO:0016788">
    <property type="term" value="F:hydrolase activity, acting on ester bonds"/>
    <property type="evidence" value="ECO:0007669"/>
    <property type="project" value="InterPro"/>
</dbReference>
<dbReference type="Gene3D" id="3.40.50.1110">
    <property type="entry name" value="SGNH hydrolase"/>
    <property type="match status" value="1"/>
</dbReference>
<sequence length="282" mass="31934">MLDVVTTTLLVSANILLNNAKILHRPRDFRCSNMVVFGDSLSDDGIEASGESHGFARNSNGRVWSEYLTEMLQCEKYVNYAYSGAKSGMDNFYFDGWSGVEWQVEKYLENCPFLNEEPLVILQSGGSIDFFTGKKYADEVVENIHRVITNISEAMETGTLIILTLLDLGSSPGVRAAEENKELQKRLGELVTETNRQLSHIVLDSNLGARRLHPTLRMRLIDINPIVMTAMYHLNTTEPFTHHSADTKPHSAYNYAYHDLWNPSTFVHYAIAKEIVRQLQDL</sequence>
<reference evidence="2" key="1">
    <citation type="submission" date="2016-11" db="UniProtKB">
        <authorList>
            <consortium name="WormBaseParasite"/>
        </authorList>
    </citation>
    <scope>IDENTIFICATION</scope>
</reference>
<dbReference type="Pfam" id="PF00657">
    <property type="entry name" value="Lipase_GDSL"/>
    <property type="match status" value="1"/>
</dbReference>
<evidence type="ECO:0000313" key="2">
    <source>
        <dbReference type="WBParaSite" id="Hba_14306"/>
    </source>
</evidence>
<dbReference type="SUPFAM" id="SSF52266">
    <property type="entry name" value="SGNH hydrolase"/>
    <property type="match status" value="1"/>
</dbReference>
<proteinExistence type="predicted"/>